<evidence type="ECO:0000313" key="6">
    <source>
        <dbReference type="Proteomes" id="UP000199103"/>
    </source>
</evidence>
<dbReference type="OrthoDB" id="166264at2"/>
<dbReference type="SUPFAM" id="SSF54909">
    <property type="entry name" value="Dimeric alpha+beta barrel"/>
    <property type="match status" value="1"/>
</dbReference>
<keyword evidence="2" id="KW-0238">DNA-binding</keyword>
<keyword evidence="3" id="KW-0804">Transcription</keyword>
<gene>
    <name evidence="5" type="ORF">SAMN04489812_5782</name>
</gene>
<dbReference type="AlphaFoldDB" id="A0A1H2AA77"/>
<dbReference type="Gene3D" id="3.30.70.920">
    <property type="match status" value="1"/>
</dbReference>
<dbReference type="InterPro" id="IPR011008">
    <property type="entry name" value="Dimeric_a/b-barrel"/>
</dbReference>
<dbReference type="RefSeq" id="WP_091530502.1">
    <property type="nucleotide sequence ID" value="NZ_LT629772.1"/>
</dbReference>
<dbReference type="InterPro" id="IPR036390">
    <property type="entry name" value="WH_DNA-bd_sf"/>
</dbReference>
<dbReference type="GO" id="GO:0005829">
    <property type="term" value="C:cytosol"/>
    <property type="evidence" value="ECO:0007669"/>
    <property type="project" value="TreeGrafter"/>
</dbReference>
<evidence type="ECO:0000256" key="2">
    <source>
        <dbReference type="ARBA" id="ARBA00023125"/>
    </source>
</evidence>
<dbReference type="PRINTS" id="PR00033">
    <property type="entry name" value="HTHASNC"/>
</dbReference>
<accession>A0A1H2AA77</accession>
<keyword evidence="1" id="KW-0805">Transcription regulation</keyword>
<proteinExistence type="predicted"/>
<evidence type="ECO:0000259" key="4">
    <source>
        <dbReference type="PROSITE" id="PS50956"/>
    </source>
</evidence>
<dbReference type="PANTHER" id="PTHR30154:SF53">
    <property type="entry name" value="HTH-TYPE TRANSCRIPTIONAL REGULATOR LRPC"/>
    <property type="match status" value="1"/>
</dbReference>
<dbReference type="InterPro" id="IPR000485">
    <property type="entry name" value="AsnC-type_HTH_dom"/>
</dbReference>
<dbReference type="PROSITE" id="PS50956">
    <property type="entry name" value="HTH_ASNC_2"/>
    <property type="match status" value="1"/>
</dbReference>
<evidence type="ECO:0000256" key="3">
    <source>
        <dbReference type="ARBA" id="ARBA00023163"/>
    </source>
</evidence>
<dbReference type="PANTHER" id="PTHR30154">
    <property type="entry name" value="LEUCINE-RESPONSIVE REGULATORY PROTEIN"/>
    <property type="match status" value="1"/>
</dbReference>
<name>A0A1H2AA77_9ACTN</name>
<dbReference type="EMBL" id="LT629772">
    <property type="protein sequence ID" value="SDT42797.1"/>
    <property type="molecule type" value="Genomic_DNA"/>
</dbReference>
<sequence length="145" mass="15861">MEKLDRQILSLLARDGRMSYTDIGKATGLSTSAAQQRVRKLEQRGVITGYRAMIAGDALGLMLTAFIEVKPFFAEQPDDTPELLSDIEQIVSCYSVAGEANYLLKVQVGSAAELEELLAVIRSKGRVSTHTTVVLSTPYEDRPVV</sequence>
<dbReference type="PROSITE" id="PS00519">
    <property type="entry name" value="HTH_ASNC_1"/>
    <property type="match status" value="1"/>
</dbReference>
<dbReference type="InterPro" id="IPR011991">
    <property type="entry name" value="ArsR-like_HTH"/>
</dbReference>
<feature type="domain" description="HTH asnC-type" evidence="4">
    <location>
        <begin position="1"/>
        <end position="62"/>
    </location>
</feature>
<dbReference type="GO" id="GO:0043565">
    <property type="term" value="F:sequence-specific DNA binding"/>
    <property type="evidence" value="ECO:0007669"/>
    <property type="project" value="InterPro"/>
</dbReference>
<dbReference type="STRING" id="630515.SAMN04489812_5782"/>
<dbReference type="Pfam" id="PF13404">
    <property type="entry name" value="HTH_AsnC-type"/>
    <property type="match status" value="1"/>
</dbReference>
<evidence type="ECO:0000313" key="5">
    <source>
        <dbReference type="EMBL" id="SDT42797.1"/>
    </source>
</evidence>
<dbReference type="GO" id="GO:0043200">
    <property type="term" value="P:response to amino acid"/>
    <property type="evidence" value="ECO:0007669"/>
    <property type="project" value="TreeGrafter"/>
</dbReference>
<dbReference type="InterPro" id="IPR036388">
    <property type="entry name" value="WH-like_DNA-bd_sf"/>
</dbReference>
<keyword evidence="6" id="KW-1185">Reference proteome</keyword>
<protein>
    <submittedName>
        <fullName evidence="5">Transcriptional regulator, AsnC family</fullName>
    </submittedName>
</protein>
<dbReference type="SUPFAM" id="SSF46785">
    <property type="entry name" value="Winged helix' DNA-binding domain"/>
    <property type="match status" value="1"/>
</dbReference>
<dbReference type="SMART" id="SM00344">
    <property type="entry name" value="HTH_ASNC"/>
    <property type="match status" value="1"/>
</dbReference>
<organism evidence="5 6">
    <name type="scientific">Microlunatus soli</name>
    <dbReference type="NCBI Taxonomy" id="630515"/>
    <lineage>
        <taxon>Bacteria</taxon>
        <taxon>Bacillati</taxon>
        <taxon>Actinomycetota</taxon>
        <taxon>Actinomycetes</taxon>
        <taxon>Propionibacteriales</taxon>
        <taxon>Propionibacteriaceae</taxon>
        <taxon>Microlunatus</taxon>
    </lineage>
</organism>
<evidence type="ECO:0000256" key="1">
    <source>
        <dbReference type="ARBA" id="ARBA00023015"/>
    </source>
</evidence>
<dbReference type="Gene3D" id="1.10.10.10">
    <property type="entry name" value="Winged helix-like DNA-binding domain superfamily/Winged helix DNA-binding domain"/>
    <property type="match status" value="1"/>
</dbReference>
<reference evidence="5 6" key="1">
    <citation type="submission" date="2016-10" db="EMBL/GenBank/DDBJ databases">
        <authorList>
            <person name="de Groot N.N."/>
        </authorList>
    </citation>
    <scope>NUCLEOTIDE SEQUENCE [LARGE SCALE GENOMIC DNA]</scope>
    <source>
        <strain evidence="5 6">DSM 21800</strain>
    </source>
</reference>
<dbReference type="InterPro" id="IPR019887">
    <property type="entry name" value="Tscrpt_reg_AsnC/Lrp_C"/>
</dbReference>
<dbReference type="InterPro" id="IPR019885">
    <property type="entry name" value="Tscrpt_reg_HTH_AsnC-type_CS"/>
</dbReference>
<dbReference type="InterPro" id="IPR019888">
    <property type="entry name" value="Tscrpt_reg_AsnC-like"/>
</dbReference>
<dbReference type="CDD" id="cd00090">
    <property type="entry name" value="HTH_ARSR"/>
    <property type="match status" value="1"/>
</dbReference>
<dbReference type="Proteomes" id="UP000199103">
    <property type="component" value="Chromosome I"/>
</dbReference>
<dbReference type="Pfam" id="PF01037">
    <property type="entry name" value="AsnC_trans_reg"/>
    <property type="match status" value="1"/>
</dbReference>
<dbReference type="FunFam" id="1.10.10.10:FF:000083">
    <property type="entry name" value="AsnC family transcriptional regulator"/>
    <property type="match status" value="1"/>
</dbReference>